<feature type="compositionally biased region" description="Basic and acidic residues" evidence="1">
    <location>
        <begin position="144"/>
        <end position="161"/>
    </location>
</feature>
<reference evidence="4" key="1">
    <citation type="submission" date="2016-11" db="UniProtKB">
        <authorList>
            <consortium name="WormBaseParasite"/>
        </authorList>
    </citation>
    <scope>IDENTIFICATION</scope>
</reference>
<feature type="compositionally biased region" description="Acidic residues" evidence="1">
    <location>
        <begin position="228"/>
        <end position="242"/>
    </location>
</feature>
<dbReference type="InterPro" id="IPR021600">
    <property type="entry name" value="TFIIE_asu_C"/>
</dbReference>
<keyword evidence="3" id="KW-1185">Reference proteome</keyword>
<protein>
    <submittedName>
        <fullName evidence="4">TFIIE-A_C domain-containing protein</fullName>
    </submittedName>
</protein>
<evidence type="ECO:0000256" key="1">
    <source>
        <dbReference type="SAM" id="MobiDB-lite"/>
    </source>
</evidence>
<dbReference type="Proteomes" id="UP000095280">
    <property type="component" value="Unplaced"/>
</dbReference>
<evidence type="ECO:0000313" key="4">
    <source>
        <dbReference type="WBParaSite" id="maker-unitig_35931-snap-gene-0.1-mRNA-1"/>
    </source>
</evidence>
<organism evidence="3 4">
    <name type="scientific">Macrostomum lignano</name>
    <dbReference type="NCBI Taxonomy" id="282301"/>
    <lineage>
        <taxon>Eukaryota</taxon>
        <taxon>Metazoa</taxon>
        <taxon>Spiralia</taxon>
        <taxon>Lophotrochozoa</taxon>
        <taxon>Platyhelminthes</taxon>
        <taxon>Rhabditophora</taxon>
        <taxon>Macrostomorpha</taxon>
        <taxon>Macrostomida</taxon>
        <taxon>Macrostomidae</taxon>
        <taxon>Macrostomum</taxon>
    </lineage>
</organism>
<name>A0A1I8FJU7_9PLAT</name>
<feature type="region of interest" description="Disordered" evidence="1">
    <location>
        <begin position="133"/>
        <end position="250"/>
    </location>
</feature>
<accession>A0A1I8FJU7</accession>
<proteinExistence type="predicted"/>
<feature type="compositionally biased region" description="Basic residues" evidence="1">
    <location>
        <begin position="211"/>
        <end position="224"/>
    </location>
</feature>
<evidence type="ECO:0000259" key="2">
    <source>
        <dbReference type="Pfam" id="PF11521"/>
    </source>
</evidence>
<dbReference type="AlphaFoldDB" id="A0A1I8FJU7"/>
<evidence type="ECO:0000313" key="3">
    <source>
        <dbReference type="Proteomes" id="UP000095280"/>
    </source>
</evidence>
<feature type="compositionally biased region" description="Low complexity" evidence="1">
    <location>
        <begin position="162"/>
        <end position="172"/>
    </location>
</feature>
<sequence>METSADVAIVPRPLDALLKEIERFRFGPSLLERALTEFARRRPGPPGARRPNQILPGFLVFRFAAWRRRRASSATITVDMSLAETSPPAKPASKRFRSGCCGSTIALDEDSNSRFSLDGGGGVGRRRRLAGSGLDIGAQSGDSRPAHTERGAPKEAQEQQKKQQQQQQPQAAGFSKSKKKKKPAKSSDDEDDEDDDDNRSEFVDLAVHPLVPRRLKTIPRRRLRRFEDDDEDDDDDSDDDDLSVTFQGKRIPYDEVTEQMVQQMNPEGEGQITPLLDRILL</sequence>
<feature type="domain" description="Transcription factor TFIIE alpha subunit C-terminal" evidence="2">
    <location>
        <begin position="228"/>
        <end position="267"/>
    </location>
</feature>
<dbReference type="WBParaSite" id="maker-unitig_35931-snap-gene-0.1-mRNA-1">
    <property type="protein sequence ID" value="maker-unitig_35931-snap-gene-0.1-mRNA-1"/>
    <property type="gene ID" value="maker-unitig_35931-snap-gene-0.1"/>
</dbReference>
<feature type="compositionally biased region" description="Acidic residues" evidence="1">
    <location>
        <begin position="188"/>
        <end position="198"/>
    </location>
</feature>
<dbReference type="Pfam" id="PF11521">
    <property type="entry name" value="TFIIE-A_C"/>
    <property type="match status" value="1"/>
</dbReference>